<dbReference type="Proteomes" id="UP001234297">
    <property type="component" value="Chromosome 12"/>
</dbReference>
<dbReference type="EMBL" id="CM056820">
    <property type="protein sequence ID" value="KAJ8616403.1"/>
    <property type="molecule type" value="Genomic_DNA"/>
</dbReference>
<proteinExistence type="predicted"/>
<reference evidence="1 2" key="1">
    <citation type="journal article" date="2022" name="Hortic Res">
        <title>A haplotype resolved chromosomal level avocado genome allows analysis of novel avocado genes.</title>
        <authorList>
            <person name="Nath O."/>
            <person name="Fletcher S.J."/>
            <person name="Hayward A."/>
            <person name="Shaw L.M."/>
            <person name="Masouleh A.K."/>
            <person name="Furtado A."/>
            <person name="Henry R.J."/>
            <person name="Mitter N."/>
        </authorList>
    </citation>
    <scope>NUCLEOTIDE SEQUENCE [LARGE SCALE GENOMIC DNA]</scope>
    <source>
        <strain evidence="2">cv. Hass</strain>
    </source>
</reference>
<evidence type="ECO:0000313" key="2">
    <source>
        <dbReference type="Proteomes" id="UP001234297"/>
    </source>
</evidence>
<sequence length="298" mass="33653">MLLKCEHCEIQSHVFIHPSSGRLYRLKPPEEFNDKYNYLGSFQGWLFAIPFDLKNTIFLLNPFTGAQIDLPSWPWNPTSSLDIYCFRLSSAPTDTNCIVVVLRHSYPGFTFCRIGDDKWTKIKTSRGPRYSSGPPLDVLVFQGKFYLQYTVLPNTKSAAATNAEHPNLEILRLPLPNTMSSFFYDKAFSSFLVESSGEILLVLQAFSLLPEPETSVSLSVFRLDLSTLSWEKMEKIGNQVLFLGQCCSVSVPAAELGYGENHIYFSRRDGTSCVLNMEDGNIKYGLTQCQTCLCLNPM</sequence>
<comment type="caution">
    <text evidence="1">The sequence shown here is derived from an EMBL/GenBank/DDBJ whole genome shotgun (WGS) entry which is preliminary data.</text>
</comment>
<keyword evidence="2" id="KW-1185">Reference proteome</keyword>
<evidence type="ECO:0000313" key="1">
    <source>
        <dbReference type="EMBL" id="KAJ8616403.1"/>
    </source>
</evidence>
<accession>A0ACC2K5K2</accession>
<gene>
    <name evidence="1" type="ORF">MRB53_035775</name>
</gene>
<protein>
    <submittedName>
        <fullName evidence="1">Uncharacterized protein</fullName>
    </submittedName>
</protein>
<organism evidence="1 2">
    <name type="scientific">Persea americana</name>
    <name type="common">Avocado</name>
    <dbReference type="NCBI Taxonomy" id="3435"/>
    <lineage>
        <taxon>Eukaryota</taxon>
        <taxon>Viridiplantae</taxon>
        <taxon>Streptophyta</taxon>
        <taxon>Embryophyta</taxon>
        <taxon>Tracheophyta</taxon>
        <taxon>Spermatophyta</taxon>
        <taxon>Magnoliopsida</taxon>
        <taxon>Magnoliidae</taxon>
        <taxon>Laurales</taxon>
        <taxon>Lauraceae</taxon>
        <taxon>Persea</taxon>
    </lineage>
</organism>
<name>A0ACC2K5K2_PERAE</name>